<dbReference type="NCBIfam" id="TIGR01071">
    <property type="entry name" value="rplO_bact"/>
    <property type="match status" value="1"/>
</dbReference>
<accession>A0A1G2BV23</accession>
<comment type="caution">
    <text evidence="8">The sequence shown here is derived from an EMBL/GenBank/DDBJ whole genome shotgun (WGS) entry which is preliminary data.</text>
</comment>
<evidence type="ECO:0000256" key="3">
    <source>
        <dbReference type="ARBA" id="ARBA00023274"/>
    </source>
</evidence>
<dbReference type="GO" id="GO:0006412">
    <property type="term" value="P:translation"/>
    <property type="evidence" value="ECO:0007669"/>
    <property type="project" value="InterPro"/>
</dbReference>
<dbReference type="GO" id="GO:0003735">
    <property type="term" value="F:structural constituent of ribosome"/>
    <property type="evidence" value="ECO:0007669"/>
    <property type="project" value="InterPro"/>
</dbReference>
<evidence type="ECO:0000313" key="9">
    <source>
        <dbReference type="Proteomes" id="UP000178109"/>
    </source>
</evidence>
<feature type="domain" description="Large ribosomal subunit protein uL15/eL18" evidence="7">
    <location>
        <begin position="58"/>
        <end position="127"/>
    </location>
</feature>
<keyword evidence="2 8" id="KW-0689">Ribosomal protein</keyword>
<gene>
    <name evidence="8" type="ORF">A3H70_04395</name>
</gene>
<dbReference type="STRING" id="1798553.A3H70_04395"/>
<dbReference type="Gene3D" id="3.100.10.10">
    <property type="match status" value="1"/>
</dbReference>
<dbReference type="InterPro" id="IPR030878">
    <property type="entry name" value="Ribosomal_uL15"/>
</dbReference>
<keyword evidence="3" id="KW-0687">Ribonucleoprotein</keyword>
<organism evidence="8 9">
    <name type="scientific">Candidatus Komeilibacteria bacterium RIFCSPLOWO2_02_FULL_48_11</name>
    <dbReference type="NCBI Taxonomy" id="1798553"/>
    <lineage>
        <taxon>Bacteria</taxon>
        <taxon>Candidatus Komeiliibacteriota</taxon>
    </lineage>
</organism>
<evidence type="ECO:0000256" key="5">
    <source>
        <dbReference type="RuleBase" id="RU003889"/>
    </source>
</evidence>
<dbReference type="HAMAP" id="MF_01341">
    <property type="entry name" value="Ribosomal_uL15"/>
    <property type="match status" value="1"/>
</dbReference>
<feature type="region of interest" description="Disordered" evidence="6">
    <location>
        <begin position="1"/>
        <end position="27"/>
    </location>
</feature>
<dbReference type="PANTHER" id="PTHR12934:SF11">
    <property type="entry name" value="LARGE RIBOSOMAL SUBUNIT PROTEIN UL15M"/>
    <property type="match status" value="1"/>
</dbReference>
<dbReference type="InterPro" id="IPR036227">
    <property type="entry name" value="Ribosomal_uL15/eL18_sf"/>
</dbReference>
<proteinExistence type="inferred from homology"/>
<feature type="compositionally biased region" description="Basic residues" evidence="6">
    <location>
        <begin position="18"/>
        <end position="27"/>
    </location>
</feature>
<dbReference type="PANTHER" id="PTHR12934">
    <property type="entry name" value="50S RIBOSOMAL PROTEIN L15"/>
    <property type="match status" value="1"/>
</dbReference>
<protein>
    <recommendedName>
        <fullName evidence="4 5">50S ribosomal protein L15</fullName>
    </recommendedName>
</protein>
<dbReference type="InterPro" id="IPR021131">
    <property type="entry name" value="Ribosomal_uL15/eL18"/>
</dbReference>
<dbReference type="EMBL" id="MHKO01000030">
    <property type="protein sequence ID" value="OGY92057.1"/>
    <property type="molecule type" value="Genomic_DNA"/>
</dbReference>
<evidence type="ECO:0000256" key="1">
    <source>
        <dbReference type="ARBA" id="ARBA00007320"/>
    </source>
</evidence>
<dbReference type="Pfam" id="PF00828">
    <property type="entry name" value="Ribosomal_L27A"/>
    <property type="match status" value="1"/>
</dbReference>
<dbReference type="AlphaFoldDB" id="A0A1G2BV23"/>
<dbReference type="SUPFAM" id="SSF52080">
    <property type="entry name" value="Ribosomal proteins L15p and L18e"/>
    <property type="match status" value="1"/>
</dbReference>
<feature type="non-terminal residue" evidence="8">
    <location>
        <position position="1"/>
    </location>
</feature>
<comment type="similarity">
    <text evidence="1">Belongs to the universal ribosomal protein uL15 family.</text>
</comment>
<sequence>VGRGNASGKGTYSGKGLKGQRARSGGRARIKRRAAFQQFLIRTPKLRGFKRQSPAVAIVNLSVLNEHFKDNDKVAPEVLVKAGLVRHTVGGVKILGGGAITKKLIAKAHYFSASAKAAIEAAGGSCEIIGNSANK</sequence>
<name>A0A1G2BV23_9BACT</name>
<dbReference type="InterPro" id="IPR005749">
    <property type="entry name" value="Ribosomal_uL15_bac-type"/>
</dbReference>
<dbReference type="GO" id="GO:0022625">
    <property type="term" value="C:cytosolic large ribosomal subunit"/>
    <property type="evidence" value="ECO:0007669"/>
    <property type="project" value="TreeGrafter"/>
</dbReference>
<reference evidence="8 9" key="1">
    <citation type="journal article" date="2016" name="Nat. Commun.">
        <title>Thousands of microbial genomes shed light on interconnected biogeochemical processes in an aquifer system.</title>
        <authorList>
            <person name="Anantharaman K."/>
            <person name="Brown C.T."/>
            <person name="Hug L.A."/>
            <person name="Sharon I."/>
            <person name="Castelle C.J."/>
            <person name="Probst A.J."/>
            <person name="Thomas B.C."/>
            <person name="Singh A."/>
            <person name="Wilkins M.J."/>
            <person name="Karaoz U."/>
            <person name="Brodie E.L."/>
            <person name="Williams K.H."/>
            <person name="Hubbard S.S."/>
            <person name="Banfield J.F."/>
        </authorList>
    </citation>
    <scope>NUCLEOTIDE SEQUENCE [LARGE SCALE GENOMIC DNA]</scope>
</reference>
<dbReference type="Proteomes" id="UP000178109">
    <property type="component" value="Unassembled WGS sequence"/>
</dbReference>
<evidence type="ECO:0000256" key="2">
    <source>
        <dbReference type="ARBA" id="ARBA00022980"/>
    </source>
</evidence>
<evidence type="ECO:0000256" key="4">
    <source>
        <dbReference type="ARBA" id="ARBA00035497"/>
    </source>
</evidence>
<evidence type="ECO:0000256" key="6">
    <source>
        <dbReference type="SAM" id="MobiDB-lite"/>
    </source>
</evidence>
<feature type="compositionally biased region" description="Gly residues" evidence="6">
    <location>
        <begin position="1"/>
        <end position="17"/>
    </location>
</feature>
<evidence type="ECO:0000259" key="7">
    <source>
        <dbReference type="Pfam" id="PF00828"/>
    </source>
</evidence>
<evidence type="ECO:0000313" key="8">
    <source>
        <dbReference type="EMBL" id="OGY92057.1"/>
    </source>
</evidence>